<dbReference type="AlphaFoldDB" id="A0A9P0LIB3"/>
<evidence type="ECO:0000313" key="5">
    <source>
        <dbReference type="EMBL" id="CAH1995466.1"/>
    </source>
</evidence>
<feature type="domain" description="Ig-like" evidence="4">
    <location>
        <begin position="57"/>
        <end position="151"/>
    </location>
</feature>
<sequence length="380" mass="41562">MVSGHVEAIGNHVTVNRLEVSAITRQQLNSTYKCQASNTKLMMPVEKTVRLELLLKPLSIEVINKPKQLVANEEVSVKCVVVGSRPKALISWTRDTRIFRRGKVVEDGNETVSESTITFVPVPEDDGSIFKCIGENPKLVGVGLEDSFKLNVVYPPQVVLHLGNTLNPEDIKEGDDVYFECNIKANPKQHRISWYHDGQPVSQNMSSGVIISTHSLVLQKVARWQSGSYTCLAANARGETSSAPVYLRVRFAPICIHSNGLGPAITIVGASVSEAVKVRCQVAADPSDVTFVWQFNNSGDSFDVSPAKVHLQAPNASELMYTPTSARDYGTLTCTARNSVGSQQEPCVFQSTNELLYKNCGPFCQSNRSTNTTHCDYGGV</sequence>
<dbReference type="InterPro" id="IPR003598">
    <property type="entry name" value="Ig_sub2"/>
</dbReference>
<dbReference type="Pfam" id="PF08205">
    <property type="entry name" value="C2-set_2"/>
    <property type="match status" value="1"/>
</dbReference>
<dbReference type="Pfam" id="PF13927">
    <property type="entry name" value="Ig_3"/>
    <property type="match status" value="1"/>
</dbReference>
<comment type="subcellular location">
    <subcellularLocation>
        <location evidence="1">Membrane</location>
        <topology evidence="1">Single-pass membrane protein</topology>
    </subcellularLocation>
</comment>
<dbReference type="InterPro" id="IPR013162">
    <property type="entry name" value="CD80_C2-set"/>
</dbReference>
<keyword evidence="6" id="KW-1185">Reference proteome</keyword>
<gene>
    <name evidence="5" type="ORF">ACAOBT_LOCUS22622</name>
</gene>
<organism evidence="5 6">
    <name type="scientific">Acanthoscelides obtectus</name>
    <name type="common">Bean weevil</name>
    <name type="synonym">Bruchus obtectus</name>
    <dbReference type="NCBI Taxonomy" id="200917"/>
    <lineage>
        <taxon>Eukaryota</taxon>
        <taxon>Metazoa</taxon>
        <taxon>Ecdysozoa</taxon>
        <taxon>Arthropoda</taxon>
        <taxon>Hexapoda</taxon>
        <taxon>Insecta</taxon>
        <taxon>Pterygota</taxon>
        <taxon>Neoptera</taxon>
        <taxon>Endopterygota</taxon>
        <taxon>Coleoptera</taxon>
        <taxon>Polyphaga</taxon>
        <taxon>Cucujiformia</taxon>
        <taxon>Chrysomeloidea</taxon>
        <taxon>Chrysomelidae</taxon>
        <taxon>Bruchinae</taxon>
        <taxon>Bruchini</taxon>
        <taxon>Acanthoscelides</taxon>
    </lineage>
</organism>
<dbReference type="InterPro" id="IPR036179">
    <property type="entry name" value="Ig-like_dom_sf"/>
</dbReference>
<dbReference type="Proteomes" id="UP001152888">
    <property type="component" value="Unassembled WGS sequence"/>
</dbReference>
<keyword evidence="2" id="KW-0472">Membrane</keyword>
<comment type="caution">
    <text evidence="5">The sequence shown here is derived from an EMBL/GenBank/DDBJ whole genome shotgun (WGS) entry which is preliminary data.</text>
</comment>
<evidence type="ECO:0000256" key="2">
    <source>
        <dbReference type="ARBA" id="ARBA00023136"/>
    </source>
</evidence>
<evidence type="ECO:0000256" key="3">
    <source>
        <dbReference type="ARBA" id="ARBA00023157"/>
    </source>
</evidence>
<dbReference type="SMART" id="SM00409">
    <property type="entry name" value="IG"/>
    <property type="match status" value="3"/>
</dbReference>
<dbReference type="OrthoDB" id="10055806at2759"/>
<protein>
    <recommendedName>
        <fullName evidence="4">Ig-like domain-containing protein</fullName>
    </recommendedName>
</protein>
<accession>A0A9P0LIB3</accession>
<dbReference type="Gene3D" id="2.60.40.10">
    <property type="entry name" value="Immunoglobulins"/>
    <property type="match status" value="3"/>
</dbReference>
<feature type="domain" description="Ig-like" evidence="4">
    <location>
        <begin position="263"/>
        <end position="350"/>
    </location>
</feature>
<proteinExistence type="predicted"/>
<dbReference type="SUPFAM" id="SSF48726">
    <property type="entry name" value="Immunoglobulin"/>
    <property type="match status" value="3"/>
</dbReference>
<dbReference type="PANTHER" id="PTHR23278:SF26">
    <property type="entry name" value="SIDESTEP III, ISOFORM O"/>
    <property type="match status" value="1"/>
</dbReference>
<dbReference type="GO" id="GO:0016020">
    <property type="term" value="C:membrane"/>
    <property type="evidence" value="ECO:0007669"/>
    <property type="project" value="UniProtKB-SubCell"/>
</dbReference>
<dbReference type="InterPro" id="IPR013783">
    <property type="entry name" value="Ig-like_fold"/>
</dbReference>
<evidence type="ECO:0000259" key="4">
    <source>
        <dbReference type="PROSITE" id="PS50835"/>
    </source>
</evidence>
<dbReference type="EMBL" id="CAKOFQ010007229">
    <property type="protein sequence ID" value="CAH1995466.1"/>
    <property type="molecule type" value="Genomic_DNA"/>
</dbReference>
<evidence type="ECO:0000313" key="6">
    <source>
        <dbReference type="Proteomes" id="UP001152888"/>
    </source>
</evidence>
<dbReference type="PANTHER" id="PTHR23278">
    <property type="entry name" value="SIDESTEP PROTEIN"/>
    <property type="match status" value="1"/>
</dbReference>
<dbReference type="InterPro" id="IPR007110">
    <property type="entry name" value="Ig-like_dom"/>
</dbReference>
<evidence type="ECO:0000256" key="1">
    <source>
        <dbReference type="ARBA" id="ARBA00004167"/>
    </source>
</evidence>
<dbReference type="InterPro" id="IPR003599">
    <property type="entry name" value="Ig_sub"/>
</dbReference>
<name>A0A9P0LIB3_ACAOB</name>
<feature type="domain" description="Ig-like" evidence="4">
    <location>
        <begin position="156"/>
        <end position="246"/>
    </location>
</feature>
<dbReference type="PROSITE" id="PS50835">
    <property type="entry name" value="IG_LIKE"/>
    <property type="match status" value="3"/>
</dbReference>
<keyword evidence="3" id="KW-1015">Disulfide bond</keyword>
<reference evidence="5" key="1">
    <citation type="submission" date="2022-03" db="EMBL/GenBank/DDBJ databases">
        <authorList>
            <person name="Sayadi A."/>
        </authorList>
    </citation>
    <scope>NUCLEOTIDE SEQUENCE</scope>
</reference>
<dbReference type="SMART" id="SM00408">
    <property type="entry name" value="IGc2"/>
    <property type="match status" value="3"/>
</dbReference>